<dbReference type="NCBIfam" id="TIGR02379">
    <property type="entry name" value="ECA_wecE"/>
    <property type="match status" value="1"/>
</dbReference>
<comment type="similarity">
    <text evidence="1 4">Belongs to the DegT/DnrJ/EryC1 family.</text>
</comment>
<protein>
    <submittedName>
        <fullName evidence="5">TDP-4-oxo-6-deoxy-D-glucose transaminase</fullName>
    </submittedName>
</protein>
<dbReference type="InterPro" id="IPR012749">
    <property type="entry name" value="WecE-like"/>
</dbReference>
<proteinExistence type="inferred from homology"/>
<dbReference type="InterPro" id="IPR015424">
    <property type="entry name" value="PyrdxlP-dep_Trfase"/>
</dbReference>
<evidence type="ECO:0000256" key="1">
    <source>
        <dbReference type="ARBA" id="ARBA00037999"/>
    </source>
</evidence>
<dbReference type="GO" id="GO:0019180">
    <property type="term" value="F:dTDP-4-amino-4,6-dideoxygalactose transaminase activity"/>
    <property type="evidence" value="ECO:0007669"/>
    <property type="project" value="TreeGrafter"/>
</dbReference>
<gene>
    <name evidence="5" type="ORF">PTE31013_04107</name>
</gene>
<feature type="modified residue" description="N6-(pyridoxal phosphate)lysine" evidence="3">
    <location>
        <position position="182"/>
    </location>
</feature>
<dbReference type="FunFam" id="3.40.640.10:FF:000037">
    <property type="entry name" value="dTDP-4-amino-4,6-dideoxygalactose transaminase"/>
    <property type="match status" value="1"/>
</dbReference>
<dbReference type="NCBIfam" id="NF008687">
    <property type="entry name" value="PRK11706.1"/>
    <property type="match status" value="1"/>
</dbReference>
<dbReference type="RefSeq" id="WP_150614467.1">
    <property type="nucleotide sequence ID" value="NZ_CABPRU010000012.1"/>
</dbReference>
<evidence type="ECO:0000256" key="3">
    <source>
        <dbReference type="PIRSR" id="PIRSR000390-2"/>
    </source>
</evidence>
<name>A0A5E4XTG1_9BURK</name>
<accession>A0A5E4XTG1</accession>
<dbReference type="AlphaFoldDB" id="A0A5E4XTG1"/>
<keyword evidence="3 4" id="KW-0663">Pyridoxal phosphate</keyword>
<feature type="active site" description="Proton acceptor" evidence="2">
    <location>
        <position position="182"/>
    </location>
</feature>
<evidence type="ECO:0000256" key="2">
    <source>
        <dbReference type="PIRSR" id="PIRSR000390-1"/>
    </source>
</evidence>
<dbReference type="CDD" id="cd00616">
    <property type="entry name" value="AHBA_syn"/>
    <property type="match status" value="1"/>
</dbReference>
<reference evidence="5 6" key="1">
    <citation type="submission" date="2019-08" db="EMBL/GenBank/DDBJ databases">
        <authorList>
            <person name="Peeters C."/>
        </authorList>
    </citation>
    <scope>NUCLEOTIDE SEQUENCE [LARGE SCALE GENOMIC DNA]</scope>
    <source>
        <strain evidence="5 6">LMG 31013</strain>
    </source>
</reference>
<organism evidence="5 6">
    <name type="scientific">Pandoraea terrigena</name>
    <dbReference type="NCBI Taxonomy" id="2508292"/>
    <lineage>
        <taxon>Bacteria</taxon>
        <taxon>Pseudomonadati</taxon>
        <taxon>Pseudomonadota</taxon>
        <taxon>Betaproteobacteria</taxon>
        <taxon>Burkholderiales</taxon>
        <taxon>Burkholderiaceae</taxon>
        <taxon>Pandoraea</taxon>
    </lineage>
</organism>
<evidence type="ECO:0000313" key="5">
    <source>
        <dbReference type="EMBL" id="VVE39553.1"/>
    </source>
</evidence>
<dbReference type="Gene3D" id="3.40.640.10">
    <property type="entry name" value="Type I PLP-dependent aspartate aminotransferase-like (Major domain)"/>
    <property type="match status" value="1"/>
</dbReference>
<dbReference type="PIRSF" id="PIRSF000390">
    <property type="entry name" value="PLP_StrS"/>
    <property type="match status" value="1"/>
</dbReference>
<dbReference type="Proteomes" id="UP000334380">
    <property type="component" value="Unassembled WGS sequence"/>
</dbReference>
<evidence type="ECO:0000256" key="4">
    <source>
        <dbReference type="RuleBase" id="RU004508"/>
    </source>
</evidence>
<dbReference type="GO" id="GO:0030170">
    <property type="term" value="F:pyridoxal phosphate binding"/>
    <property type="evidence" value="ECO:0007669"/>
    <property type="project" value="TreeGrafter"/>
</dbReference>
<dbReference type="InterPro" id="IPR000653">
    <property type="entry name" value="DegT/StrS_aminotransferase"/>
</dbReference>
<dbReference type="OrthoDB" id="9804264at2"/>
<dbReference type="Pfam" id="PF01041">
    <property type="entry name" value="DegT_DnrJ_EryC1"/>
    <property type="match status" value="1"/>
</dbReference>
<dbReference type="PANTHER" id="PTHR30244:SF34">
    <property type="entry name" value="DTDP-4-AMINO-4,6-DIDEOXYGALACTOSE TRANSAMINASE"/>
    <property type="match status" value="1"/>
</dbReference>
<dbReference type="InterPro" id="IPR015421">
    <property type="entry name" value="PyrdxlP-dep_Trfase_major"/>
</dbReference>
<sequence>MIRFNFPCLAGSELEYLQDVLERGRLAGDGEYTKRCSEFLVNYLGGPAGVLLTHSCTAALEMAALLADIQPGDEVIMPSYTFVSTANAFVLRGGIPVFVDIRKDTLNIDENLIESAITPRTKAIVPVHYAGVACEMDVIMDIAKRHGLMVIEDAAQALGSDYRGRKLGTIGDLAAFSFHETKNIVSGEGGALVINNPRFMERAEIIREKGTNRSRFFRGEVDKYTWVDVGSSYLPSELVAAFLYAQLRSVDEINSRRLAIWNRYHKMFRESLGHDESIGLPFVAEGITHNAHLFHVITRDPEEQERVLAGLKASGISAVFHYVPLHSSDAGRRFGRVASGMQVTESMSARLVRLPLYPDLRESEVVEIAEKTLALLTTSNSRGDFPVSGARQ</sequence>
<keyword evidence="6" id="KW-1185">Reference proteome</keyword>
<evidence type="ECO:0000313" key="6">
    <source>
        <dbReference type="Proteomes" id="UP000334380"/>
    </source>
</evidence>
<dbReference type="EMBL" id="CABPRU010000012">
    <property type="protein sequence ID" value="VVE39553.1"/>
    <property type="molecule type" value="Genomic_DNA"/>
</dbReference>
<dbReference type="PANTHER" id="PTHR30244">
    <property type="entry name" value="TRANSAMINASE"/>
    <property type="match status" value="1"/>
</dbReference>
<dbReference type="GO" id="GO:0000271">
    <property type="term" value="P:polysaccharide biosynthetic process"/>
    <property type="evidence" value="ECO:0007669"/>
    <property type="project" value="TreeGrafter"/>
</dbReference>
<dbReference type="SUPFAM" id="SSF53383">
    <property type="entry name" value="PLP-dependent transferases"/>
    <property type="match status" value="1"/>
</dbReference>